<name>A0A6L2KAU6_TANCI</name>
<proteinExistence type="predicted"/>
<comment type="caution">
    <text evidence="1">The sequence shown here is derived from an EMBL/GenBank/DDBJ whole genome shotgun (WGS) entry which is preliminary data.</text>
</comment>
<protein>
    <submittedName>
        <fullName evidence="1">Uncharacterized protein</fullName>
    </submittedName>
</protein>
<gene>
    <name evidence="1" type="ORF">Tci_017840</name>
</gene>
<dbReference type="EMBL" id="BKCJ010002045">
    <property type="protein sequence ID" value="GEU45862.1"/>
    <property type="molecule type" value="Genomic_DNA"/>
</dbReference>
<organism evidence="1">
    <name type="scientific">Tanacetum cinerariifolium</name>
    <name type="common">Dalmatian daisy</name>
    <name type="synonym">Chrysanthemum cinerariifolium</name>
    <dbReference type="NCBI Taxonomy" id="118510"/>
    <lineage>
        <taxon>Eukaryota</taxon>
        <taxon>Viridiplantae</taxon>
        <taxon>Streptophyta</taxon>
        <taxon>Embryophyta</taxon>
        <taxon>Tracheophyta</taxon>
        <taxon>Spermatophyta</taxon>
        <taxon>Magnoliopsida</taxon>
        <taxon>eudicotyledons</taxon>
        <taxon>Gunneridae</taxon>
        <taxon>Pentapetalae</taxon>
        <taxon>asterids</taxon>
        <taxon>campanulids</taxon>
        <taxon>Asterales</taxon>
        <taxon>Asteraceae</taxon>
        <taxon>Asteroideae</taxon>
        <taxon>Anthemideae</taxon>
        <taxon>Anthemidinae</taxon>
        <taxon>Tanacetum</taxon>
    </lineage>
</organism>
<evidence type="ECO:0000313" key="1">
    <source>
        <dbReference type="EMBL" id="GEU45862.1"/>
    </source>
</evidence>
<accession>A0A6L2KAU6</accession>
<dbReference type="AlphaFoldDB" id="A0A6L2KAU6"/>
<reference evidence="1" key="1">
    <citation type="journal article" date="2019" name="Sci. Rep.">
        <title>Draft genome of Tanacetum cinerariifolium, the natural source of mosquito coil.</title>
        <authorList>
            <person name="Yamashiro T."/>
            <person name="Shiraishi A."/>
            <person name="Satake H."/>
            <person name="Nakayama K."/>
        </authorList>
    </citation>
    <scope>NUCLEOTIDE SEQUENCE</scope>
</reference>
<sequence>MLETASGLILKAARLQLHTWLAFGRNTLELDLFREETDECTTLHQSRRRKGHTDPEMASQLLVTASEHQRDGVRKFETTLGHNRHSEELMFDALIVTGLFVSRKKITMAGPITKEYISTTSKSFVLNDINGKMIKKNFIEIEGTFLLKVRDNTFYRNDAEDVFKHINSFLEVVEPLKIRELSHDRFRLSVFPILLSGRRYSRGDKFCKWLKSCFEKFHELEYEVLLKLEECWWKVNSYEIAPFTRTENFRRGPYANIKTKWADNTYITVNHIFRRDYEASNIGCTQENHEHKVNLIPKPLNYRVKRFEMLKYSFTDDEEYITIKESEYLNYSKDSLDAYQELLRLINEGCVVTTPED</sequence>